<dbReference type="Proteomes" id="UP000438699">
    <property type="component" value="Unassembled WGS sequence"/>
</dbReference>
<feature type="compositionally biased region" description="Polar residues" evidence="1">
    <location>
        <begin position="1"/>
        <end position="33"/>
    </location>
</feature>
<gene>
    <name evidence="2" type="ORF">F8A88_11660</name>
</gene>
<protein>
    <submittedName>
        <fullName evidence="2">Uncharacterized protein</fullName>
    </submittedName>
</protein>
<feature type="region of interest" description="Disordered" evidence="1">
    <location>
        <begin position="1"/>
        <end position="76"/>
    </location>
</feature>
<accession>A0A6N6N0I3</accession>
<proteinExistence type="predicted"/>
<dbReference type="EMBL" id="WAIE01000005">
    <property type="protein sequence ID" value="KAB1441085.1"/>
    <property type="molecule type" value="Genomic_DNA"/>
</dbReference>
<reference evidence="2 3" key="1">
    <citation type="journal article" date="2017" name="Int. J. Syst. Evol. Microbiol.">
        <title>Desulfovibrio senegalensis sp. nov., a mesophilic sulfate reducer isolated from marine sediment.</title>
        <authorList>
            <person name="Thioye A."/>
            <person name="Gam Z.B.A."/>
            <person name="Mbengue M."/>
            <person name="Cayol J.L."/>
            <person name="Joseph-Bartoli M."/>
            <person name="Toure-Kane C."/>
            <person name="Labat M."/>
        </authorList>
    </citation>
    <scope>NUCLEOTIDE SEQUENCE [LARGE SCALE GENOMIC DNA]</scope>
    <source>
        <strain evidence="2 3">DSM 101509</strain>
    </source>
</reference>
<feature type="compositionally biased region" description="Polar residues" evidence="1">
    <location>
        <begin position="58"/>
        <end position="71"/>
    </location>
</feature>
<evidence type="ECO:0000313" key="3">
    <source>
        <dbReference type="Proteomes" id="UP000438699"/>
    </source>
</evidence>
<evidence type="ECO:0000313" key="2">
    <source>
        <dbReference type="EMBL" id="KAB1441085.1"/>
    </source>
</evidence>
<keyword evidence="3" id="KW-1185">Reference proteome</keyword>
<dbReference type="RefSeq" id="WP_151151340.1">
    <property type="nucleotide sequence ID" value="NZ_WAIE01000005.1"/>
</dbReference>
<comment type="caution">
    <text evidence="2">The sequence shown here is derived from an EMBL/GenBank/DDBJ whole genome shotgun (WGS) entry which is preliminary data.</text>
</comment>
<dbReference type="AlphaFoldDB" id="A0A6N6N0I3"/>
<evidence type="ECO:0000256" key="1">
    <source>
        <dbReference type="SAM" id="MobiDB-lite"/>
    </source>
</evidence>
<name>A0A6N6N0I3_9BACT</name>
<organism evidence="2 3">
    <name type="scientific">Pseudodesulfovibrio senegalensis</name>
    <dbReference type="NCBI Taxonomy" id="1721087"/>
    <lineage>
        <taxon>Bacteria</taxon>
        <taxon>Pseudomonadati</taxon>
        <taxon>Thermodesulfobacteriota</taxon>
        <taxon>Desulfovibrionia</taxon>
        <taxon>Desulfovibrionales</taxon>
        <taxon>Desulfovibrionaceae</taxon>
    </lineage>
</organism>
<sequence length="94" mass="9918">MPGLSISNESIQSMARDTQYSAIENAVSPTQLDTGRLHKPENSSAQNTHASRPDSGTHAVSSDINPVQQNDDAMLSRAASAIEQGLGTIADRVV</sequence>